<protein>
    <submittedName>
        <fullName evidence="1">Uncharacterized protein</fullName>
    </submittedName>
</protein>
<reference evidence="1" key="1">
    <citation type="journal article" date="2023" name="Mol. Phylogenet. Evol.">
        <title>Genome-scale phylogeny and comparative genomics of the fungal order Sordariales.</title>
        <authorList>
            <person name="Hensen N."/>
            <person name="Bonometti L."/>
            <person name="Westerberg I."/>
            <person name="Brannstrom I.O."/>
            <person name="Guillou S."/>
            <person name="Cros-Aarteil S."/>
            <person name="Calhoun S."/>
            <person name="Haridas S."/>
            <person name="Kuo A."/>
            <person name="Mondo S."/>
            <person name="Pangilinan J."/>
            <person name="Riley R."/>
            <person name="LaButti K."/>
            <person name="Andreopoulos B."/>
            <person name="Lipzen A."/>
            <person name="Chen C."/>
            <person name="Yan M."/>
            <person name="Daum C."/>
            <person name="Ng V."/>
            <person name="Clum A."/>
            <person name="Steindorff A."/>
            <person name="Ohm R.A."/>
            <person name="Martin F."/>
            <person name="Silar P."/>
            <person name="Natvig D.O."/>
            <person name="Lalanne C."/>
            <person name="Gautier V."/>
            <person name="Ament-Velasquez S.L."/>
            <person name="Kruys A."/>
            <person name="Hutchinson M.I."/>
            <person name="Powell A.J."/>
            <person name="Barry K."/>
            <person name="Miller A.N."/>
            <person name="Grigoriev I.V."/>
            <person name="Debuchy R."/>
            <person name="Gladieux P."/>
            <person name="Hiltunen Thoren M."/>
            <person name="Johannesson H."/>
        </authorList>
    </citation>
    <scope>NUCLEOTIDE SEQUENCE</scope>
    <source>
        <strain evidence="1">CBS 118394</strain>
    </source>
</reference>
<comment type="caution">
    <text evidence="1">The sequence shown here is derived from an EMBL/GenBank/DDBJ whole genome shotgun (WGS) entry which is preliminary data.</text>
</comment>
<dbReference type="EMBL" id="JAUEDM010000007">
    <property type="protein sequence ID" value="KAK3314046.1"/>
    <property type="molecule type" value="Genomic_DNA"/>
</dbReference>
<organism evidence="1 2">
    <name type="scientific">Apodospora peruviana</name>
    <dbReference type="NCBI Taxonomy" id="516989"/>
    <lineage>
        <taxon>Eukaryota</taxon>
        <taxon>Fungi</taxon>
        <taxon>Dikarya</taxon>
        <taxon>Ascomycota</taxon>
        <taxon>Pezizomycotina</taxon>
        <taxon>Sordariomycetes</taxon>
        <taxon>Sordariomycetidae</taxon>
        <taxon>Sordariales</taxon>
        <taxon>Lasiosphaeriaceae</taxon>
        <taxon>Apodospora</taxon>
    </lineage>
</organism>
<keyword evidence="2" id="KW-1185">Reference proteome</keyword>
<evidence type="ECO:0000313" key="2">
    <source>
        <dbReference type="Proteomes" id="UP001283341"/>
    </source>
</evidence>
<proteinExistence type="predicted"/>
<accession>A0AAE0HXY1</accession>
<name>A0AAE0HXY1_9PEZI</name>
<evidence type="ECO:0000313" key="1">
    <source>
        <dbReference type="EMBL" id="KAK3314046.1"/>
    </source>
</evidence>
<dbReference type="Proteomes" id="UP001283341">
    <property type="component" value="Unassembled WGS sequence"/>
</dbReference>
<reference evidence="1" key="2">
    <citation type="submission" date="2023-06" db="EMBL/GenBank/DDBJ databases">
        <authorList>
            <consortium name="Lawrence Berkeley National Laboratory"/>
            <person name="Haridas S."/>
            <person name="Hensen N."/>
            <person name="Bonometti L."/>
            <person name="Westerberg I."/>
            <person name="Brannstrom I.O."/>
            <person name="Guillou S."/>
            <person name="Cros-Aarteil S."/>
            <person name="Calhoun S."/>
            <person name="Kuo A."/>
            <person name="Mondo S."/>
            <person name="Pangilinan J."/>
            <person name="Riley R."/>
            <person name="Labutti K."/>
            <person name="Andreopoulos B."/>
            <person name="Lipzen A."/>
            <person name="Chen C."/>
            <person name="Yanf M."/>
            <person name="Daum C."/>
            <person name="Ng V."/>
            <person name="Clum A."/>
            <person name="Steindorff A."/>
            <person name="Ohm R."/>
            <person name="Martin F."/>
            <person name="Silar P."/>
            <person name="Natvig D."/>
            <person name="Lalanne C."/>
            <person name="Gautier V."/>
            <person name="Ament-Velasquez S.L."/>
            <person name="Kruys A."/>
            <person name="Hutchinson M.I."/>
            <person name="Powell A.J."/>
            <person name="Barry K."/>
            <person name="Miller A.N."/>
            <person name="Grigoriev I.V."/>
            <person name="Debuchy R."/>
            <person name="Gladieux P."/>
            <person name="Thoren M.H."/>
            <person name="Johannesson H."/>
        </authorList>
    </citation>
    <scope>NUCLEOTIDE SEQUENCE</scope>
    <source>
        <strain evidence="1">CBS 118394</strain>
    </source>
</reference>
<sequence>MIATGSYLADHVHGFYTSFEKFDTHGSIPYYSLMYYEGVAQAAYGRIEAVASETAAPNTNEKEFSRA</sequence>
<dbReference type="AlphaFoldDB" id="A0AAE0HXY1"/>
<gene>
    <name evidence="1" type="ORF">B0H66DRAFT_607285</name>
</gene>